<keyword evidence="2" id="KW-1185">Reference proteome</keyword>
<accession>A0A2P7BVC0</accession>
<dbReference type="Proteomes" id="UP000241444">
    <property type="component" value="Unassembled WGS sequence"/>
</dbReference>
<protein>
    <submittedName>
        <fullName evidence="1">Uncharacterized protein</fullName>
    </submittedName>
</protein>
<evidence type="ECO:0000313" key="1">
    <source>
        <dbReference type="EMBL" id="PSH70386.1"/>
    </source>
</evidence>
<sequence length="141" mass="16191">MPVPDWTMVDSGTRKGVFTGADDIFSKEIEPLVELFDELQQCLDSYRNADSAVEELEQWQRAESAYREIMAVWKLIFLRARGAVNNHLFSMGLSLAIPEHDALRRAVQEKCVPSATMAVTLLQYEEARNKRKTELAKRTDW</sequence>
<comment type="caution">
    <text evidence="1">The sequence shown here is derived from an EMBL/GenBank/DDBJ whole genome shotgun (WGS) entry which is preliminary data.</text>
</comment>
<organism evidence="1 2">
    <name type="scientific">Phyllobacterium brassicacearum</name>
    <dbReference type="NCBI Taxonomy" id="314235"/>
    <lineage>
        <taxon>Bacteria</taxon>
        <taxon>Pseudomonadati</taxon>
        <taxon>Pseudomonadota</taxon>
        <taxon>Alphaproteobacteria</taxon>
        <taxon>Hyphomicrobiales</taxon>
        <taxon>Phyllobacteriaceae</taxon>
        <taxon>Phyllobacterium</taxon>
    </lineage>
</organism>
<dbReference type="OrthoDB" id="9934957at2"/>
<name>A0A2P7BVC0_9HYPH</name>
<dbReference type="AlphaFoldDB" id="A0A2P7BVC0"/>
<dbReference type="RefSeq" id="WP_133624570.1">
    <property type="nucleotide sequence ID" value="NZ_PGGO01000002.1"/>
</dbReference>
<proteinExistence type="predicted"/>
<reference evidence="2" key="1">
    <citation type="submission" date="2017-11" db="EMBL/GenBank/DDBJ databases">
        <authorList>
            <person name="Kuznetsova I."/>
            <person name="Sazanova A."/>
            <person name="Chirak E."/>
            <person name="Safronova V."/>
            <person name="Willems A."/>
        </authorList>
    </citation>
    <scope>NUCLEOTIDE SEQUENCE [LARGE SCALE GENOMIC DNA]</scope>
    <source>
        <strain evidence="2">STM 196</strain>
    </source>
</reference>
<gene>
    <name evidence="1" type="ORF">CU102_04775</name>
</gene>
<dbReference type="EMBL" id="PGGO01000002">
    <property type="protein sequence ID" value="PSH70386.1"/>
    <property type="molecule type" value="Genomic_DNA"/>
</dbReference>
<evidence type="ECO:0000313" key="2">
    <source>
        <dbReference type="Proteomes" id="UP000241444"/>
    </source>
</evidence>